<evidence type="ECO:0000259" key="12">
    <source>
        <dbReference type="Pfam" id="PF02744"/>
    </source>
</evidence>
<dbReference type="RefSeq" id="WP_095653535.1">
    <property type="nucleotide sequence ID" value="NZ_NPOA01000001.1"/>
</dbReference>
<dbReference type="Proteomes" id="UP000218887">
    <property type="component" value="Unassembled WGS sequence"/>
</dbReference>
<comment type="pathway">
    <text evidence="3 10">Carbohydrate metabolism; galactose metabolism.</text>
</comment>
<dbReference type="NCBIfam" id="NF003629">
    <property type="entry name" value="PRK05270.1-2"/>
    <property type="match status" value="1"/>
</dbReference>
<dbReference type="GO" id="GO:0006012">
    <property type="term" value="P:galactose metabolic process"/>
    <property type="evidence" value="ECO:0007669"/>
    <property type="project" value="UniProtKB-UniRule"/>
</dbReference>
<comment type="caution">
    <text evidence="13">The sequence shown here is derived from an EMBL/GenBank/DDBJ whole genome shotgun (WGS) entry which is preliminary data.</text>
</comment>
<evidence type="ECO:0000256" key="6">
    <source>
        <dbReference type="ARBA" id="ARBA00022679"/>
    </source>
</evidence>
<feature type="domain" description="Galactose-1-phosphate uridyl transferase N-terminal" evidence="11">
    <location>
        <begin position="19"/>
        <end position="229"/>
    </location>
</feature>
<evidence type="ECO:0000256" key="2">
    <source>
        <dbReference type="ARBA" id="ARBA00004496"/>
    </source>
</evidence>
<accession>A0A2A2IIS5</accession>
<evidence type="ECO:0000256" key="5">
    <source>
        <dbReference type="ARBA" id="ARBA00022490"/>
    </source>
</evidence>
<feature type="domain" description="Galactose-1-phosphate uridyl transferase C-terminal" evidence="12">
    <location>
        <begin position="246"/>
        <end position="439"/>
    </location>
</feature>
<dbReference type="UniPathway" id="UPA00214"/>
<evidence type="ECO:0000259" key="11">
    <source>
        <dbReference type="Pfam" id="PF01087"/>
    </source>
</evidence>
<dbReference type="InterPro" id="IPR005849">
    <property type="entry name" value="GalP_Utransf_N"/>
</dbReference>
<dbReference type="InterPro" id="IPR000766">
    <property type="entry name" value="GalP_uridyl_Trfase_II"/>
</dbReference>
<dbReference type="OrthoDB" id="2293at2"/>
<protein>
    <recommendedName>
        <fullName evidence="10">Galactose-1-phosphate uridylyltransferase</fullName>
        <shortName evidence="10">Gal-1-P uridylyltransferase</shortName>
        <ecNumber evidence="10">2.7.7.12</ecNumber>
    </recommendedName>
    <alternativeName>
        <fullName evidence="10">UDP-glucose--hexose-1-phosphate uridylyltransferase</fullName>
    </alternativeName>
</protein>
<organism evidence="13 14">
    <name type="scientific">Virgibacillus profundi</name>
    <dbReference type="NCBI Taxonomy" id="2024555"/>
    <lineage>
        <taxon>Bacteria</taxon>
        <taxon>Bacillati</taxon>
        <taxon>Bacillota</taxon>
        <taxon>Bacilli</taxon>
        <taxon>Bacillales</taxon>
        <taxon>Bacillaceae</taxon>
        <taxon>Virgibacillus</taxon>
    </lineage>
</organism>
<dbReference type="GO" id="GO:0005737">
    <property type="term" value="C:cytoplasm"/>
    <property type="evidence" value="ECO:0007669"/>
    <property type="project" value="UniProtKB-SubCell"/>
</dbReference>
<comment type="subcellular location">
    <subcellularLocation>
        <location evidence="2 10">Cytoplasm</location>
    </subcellularLocation>
</comment>
<evidence type="ECO:0000256" key="7">
    <source>
        <dbReference type="ARBA" id="ARBA00022695"/>
    </source>
</evidence>
<keyword evidence="7 10" id="KW-0548">Nucleotidyltransferase</keyword>
<keyword evidence="14" id="KW-1185">Reference proteome</keyword>
<dbReference type="EC" id="2.7.7.12" evidence="10"/>
<evidence type="ECO:0000256" key="10">
    <source>
        <dbReference type="HAMAP-Rule" id="MF_00571"/>
    </source>
</evidence>
<comment type="similarity">
    <text evidence="4 10">Belongs to the galactose-1-phosphate uridylyltransferase type 2 family.</text>
</comment>
<evidence type="ECO:0000313" key="13">
    <source>
        <dbReference type="EMBL" id="PAV31164.1"/>
    </source>
</evidence>
<dbReference type="Pfam" id="PF02744">
    <property type="entry name" value="GalP_UDP_tr_C"/>
    <property type="match status" value="1"/>
</dbReference>
<sequence>MIYQHISSLIQQAIEAELIEQSDEIYTRNQVMCLLKLETFPEESGKSTEDTIPNLLEKLIDFAIEDDVIENVLDEKEILSASIMNCFVPRPSAVTKAFYEKYEQSPEAATNYFYNLSKNSNYIQMNRIQKNIQFKADTNYGALDITINLSKPEKDPEQIKREREQQQQLHYPKCLLCVENEGYAGRTGHPARANHRIIPVPLHGENWYLQYSPYVYYNEHSILLSEEHRDMKIVKQTFDQLLTFVEKFPHYFIGSNADLPIVGGSILTHEHFQAGHYEFAMTNAEESFEFSLEGFSNVSAAVLNWPLSVIRLNSPHMDELVETADHILQTWRKYTDPAADVQAFSGDTPHNTITPIARMRDGQYELDLVLRNNRTSDEHPLGIFHPHADVHHIKKENIGLIEVMGLAVLPARLKDELVEIEKYFLGQPANVADYHKDWAEQLKNEYGFVSQSSEAENILQRALGSKFIRVLEDAGVLKVQAAFERFIETLNQ</sequence>
<dbReference type="Pfam" id="PF01087">
    <property type="entry name" value="GalP_UDP_transf"/>
    <property type="match status" value="1"/>
</dbReference>
<keyword evidence="8 10" id="KW-0299">Galactose metabolism</keyword>
<dbReference type="InterPro" id="IPR005850">
    <property type="entry name" value="GalP_Utransf_C"/>
</dbReference>
<evidence type="ECO:0000256" key="9">
    <source>
        <dbReference type="ARBA" id="ARBA00023277"/>
    </source>
</evidence>
<dbReference type="InterPro" id="IPR023425">
    <property type="entry name" value="GalP_uridyl_Trfase_II_CS"/>
</dbReference>
<dbReference type="GO" id="GO:0008108">
    <property type="term" value="F:UDP-glucose:hexose-1-phosphate uridylyltransferase activity"/>
    <property type="evidence" value="ECO:0007669"/>
    <property type="project" value="UniProtKB-UniRule"/>
</dbReference>
<dbReference type="HAMAP" id="MF_00571">
    <property type="entry name" value="GalP_UDP_trans"/>
    <property type="match status" value="1"/>
</dbReference>
<evidence type="ECO:0000256" key="8">
    <source>
        <dbReference type="ARBA" id="ARBA00023144"/>
    </source>
</evidence>
<proteinExistence type="inferred from homology"/>
<dbReference type="AlphaFoldDB" id="A0A2A2IIS5"/>
<gene>
    <name evidence="10 13" type="primary">galT</name>
    <name evidence="13" type="ORF">CIL05_00445</name>
</gene>
<dbReference type="PANTHER" id="PTHR39191:SF1">
    <property type="entry name" value="DUF4922 DOMAIN-CONTAINING PROTEIN"/>
    <property type="match status" value="1"/>
</dbReference>
<dbReference type="PIRSF" id="PIRSF006005">
    <property type="entry name" value="GalT_BS"/>
    <property type="match status" value="1"/>
</dbReference>
<evidence type="ECO:0000313" key="14">
    <source>
        <dbReference type="Proteomes" id="UP000218887"/>
    </source>
</evidence>
<evidence type="ECO:0000256" key="1">
    <source>
        <dbReference type="ARBA" id="ARBA00001107"/>
    </source>
</evidence>
<dbReference type="PANTHER" id="PTHR39191">
    <property type="entry name" value="GALACTOSE-1-PHOSPHATE URIDYLYLTRANSFERASE"/>
    <property type="match status" value="1"/>
</dbReference>
<dbReference type="NCBIfam" id="TIGR01239">
    <property type="entry name" value="galT_2"/>
    <property type="match status" value="1"/>
</dbReference>
<dbReference type="PROSITE" id="PS01163">
    <property type="entry name" value="GAL_P_UDP_TRANSF_II"/>
    <property type="match status" value="1"/>
</dbReference>
<keyword evidence="6 10" id="KW-0808">Transferase</keyword>
<evidence type="ECO:0000256" key="4">
    <source>
        <dbReference type="ARBA" id="ARBA00008706"/>
    </source>
</evidence>
<reference evidence="13 14" key="1">
    <citation type="submission" date="2017-08" db="EMBL/GenBank/DDBJ databases">
        <title>Virgibacillus indicus sp. nov. and Virgibacillus profoundi sp. nov, two moderately halophilic bacteria isolated from marine sediment by using the Microfluidic Streak Plate.</title>
        <authorList>
            <person name="Xu B."/>
            <person name="Hu B."/>
            <person name="Wang J."/>
            <person name="Zhu Y."/>
            <person name="Huang L."/>
            <person name="Du W."/>
            <person name="Huang Y."/>
        </authorList>
    </citation>
    <scope>NUCLEOTIDE SEQUENCE [LARGE SCALE GENOMIC DNA]</scope>
    <source>
        <strain evidence="13 14">IO3-P3-H5</strain>
    </source>
</reference>
<comment type="catalytic activity">
    <reaction evidence="1 10">
        <text>alpha-D-galactose 1-phosphate + UDP-alpha-D-glucose = alpha-D-glucose 1-phosphate + UDP-alpha-D-galactose</text>
        <dbReference type="Rhea" id="RHEA:13989"/>
        <dbReference type="ChEBI" id="CHEBI:58336"/>
        <dbReference type="ChEBI" id="CHEBI:58601"/>
        <dbReference type="ChEBI" id="CHEBI:58885"/>
        <dbReference type="ChEBI" id="CHEBI:66914"/>
        <dbReference type="EC" id="2.7.7.12"/>
    </reaction>
</comment>
<keyword evidence="9 10" id="KW-0119">Carbohydrate metabolism</keyword>
<evidence type="ECO:0000256" key="3">
    <source>
        <dbReference type="ARBA" id="ARBA00004947"/>
    </source>
</evidence>
<keyword evidence="5 10" id="KW-0963">Cytoplasm</keyword>
<name>A0A2A2IIS5_9BACI</name>
<dbReference type="EMBL" id="NPOA01000001">
    <property type="protein sequence ID" value="PAV31164.1"/>
    <property type="molecule type" value="Genomic_DNA"/>
</dbReference>